<dbReference type="AlphaFoldDB" id="A0A0M6WTM5"/>
<dbReference type="Proteomes" id="UP000049828">
    <property type="component" value="Unassembled WGS sequence"/>
</dbReference>
<name>A0A0M6WTM5_9FIRM</name>
<sequence>MKDYLLDVMQQQEHGLYLCELPTGNGKTFDSAQAMKEYADSICDDTKIIYLTTLNKNLPEDALRAAYGSEELYKRNVLRLRSNFDEVVEKILEIEVPEEMKTDAYLKLCKDVSLYRNAVDKRYADKEYIKELADRITEGDSQLRYEIAKRLKNRFQTKTQRKKAIRTDVKYKWIGKLYPAVFTDDYKIILMSVSKFMKRNSVLIDSSYEFLNSDLIENAVIVIDEFDATKDTIQSELIEKSLAMQEDYIQLFRQIYRTLNPNDFSSNMKQAMDEVEKSGNRNTFTTLMDEARKIAENYHVRLSIKTKEDLVDQRQIFLFNDGSFHTVLKEGAQYIRSSLNEEDNRIDVFFEGKDDFFKNRNKEKDIVLYSLLREINVFLLHFRLFSIEWARNYMEIINSSRSGIMDAMNLENAISTILKRLELTNKQRDLLMGETCQMIRNNRELILEDRSFYQVGMEYYEFEDNDSHHDNTNLKFVKVYDTPEKIMLYLAGKATVFGISATAEVDTVVGNYDLRYLKEQLKERFHKTPGYLKDKTRTALEKRWSAYADGEINVHGEVISSNIQGFNAEDYCKTFMDAEFARYVSNIITNITDNEYQIIRYCNVLKAMCIFNRNEDIQSMLYLGMALPKKNNPGMDEGVLQQLFEYSQMETQQSNSSVCFLKGDNFEQDKEELQQRLSCGEKIFVMSSYQTIGAGQNLQYKIPKARKVVQLGEFTEGDKRFLYKDFDALYLGNITNMTVNTYQDEKITSHDLLQMLFQIEELYESSEMNYSEKDQMLKLAFRSYTGSDQFTLNKLYKLKSVVVQASRMVLQAVGRMCRTFVKSPDIYLFVESELLEKLYVGELKKRILPPEMKAIVDMRESLGKDYLPEENFMLNKAEKISSVGLWTIRRMLAKDWTAESMQLWEQLRLLVLQYPTASAYDWQNNEYLQKLYITSGEKRNQYIYSQYSDFNDVTIDFGNDKVAFKNSKRAKIKGNSDEVAIYEMSEKESGLQAILRYPGMKAHFEEMGYALKFEMNEYLLSPVLFHNIYKGALGEVAGKFILNRELGIELSPITEPEYFEFFDYKLSSDVYVDFKNWKFTYVQDRDEIRKDILRKLEAIGAKRVYIINVVSDKNYKPSAIVDQRLVEISMLIREDGTVCYENLHMIRKEDFENVN</sequence>
<proteinExistence type="predicted"/>
<gene>
    <name evidence="1" type="ORF">RIL183_27801</name>
</gene>
<organism evidence="1 2">
    <name type="scientific">Roseburia inulinivorans</name>
    <dbReference type="NCBI Taxonomy" id="360807"/>
    <lineage>
        <taxon>Bacteria</taxon>
        <taxon>Bacillati</taxon>
        <taxon>Bacillota</taxon>
        <taxon>Clostridia</taxon>
        <taxon>Lachnospirales</taxon>
        <taxon>Lachnospiraceae</taxon>
        <taxon>Roseburia</taxon>
    </lineage>
</organism>
<keyword evidence="2" id="KW-1185">Reference proteome</keyword>
<evidence type="ECO:0000313" key="2">
    <source>
        <dbReference type="Proteomes" id="UP000049828"/>
    </source>
</evidence>
<dbReference type="EMBL" id="CVRS01000086">
    <property type="protein sequence ID" value="CRL40906.1"/>
    <property type="molecule type" value="Genomic_DNA"/>
</dbReference>
<evidence type="ECO:0000313" key="1">
    <source>
        <dbReference type="EMBL" id="CRL40906.1"/>
    </source>
</evidence>
<accession>A0A0M6WTM5</accession>
<reference evidence="2" key="1">
    <citation type="submission" date="2015-05" db="EMBL/GenBank/DDBJ databases">
        <authorList>
            <consortium name="Pathogen Informatics"/>
        </authorList>
    </citation>
    <scope>NUCLEOTIDE SEQUENCE [LARGE SCALE GENOMIC DNA]</scope>
    <source>
        <strain evidence="2">L1-83</strain>
    </source>
</reference>
<dbReference type="OrthoDB" id="6372157at2"/>
<dbReference type="RefSeq" id="WP_055040030.1">
    <property type="nucleotide sequence ID" value="NZ_CVRS01000086.1"/>
</dbReference>
<evidence type="ECO:0008006" key="3">
    <source>
        <dbReference type="Google" id="ProtNLM"/>
    </source>
</evidence>
<protein>
    <recommendedName>
        <fullName evidence="3">Helicase/UvrB N-terminal domain-containing protein</fullName>
    </recommendedName>
</protein>